<evidence type="ECO:0000313" key="2">
    <source>
        <dbReference type="Proteomes" id="UP000244005"/>
    </source>
</evidence>
<reference evidence="2" key="1">
    <citation type="journal article" date="2017" name="Cell">
        <title>Insights into land plant evolution garnered from the Marchantia polymorpha genome.</title>
        <authorList>
            <person name="Bowman J.L."/>
            <person name="Kohchi T."/>
            <person name="Yamato K.T."/>
            <person name="Jenkins J."/>
            <person name="Shu S."/>
            <person name="Ishizaki K."/>
            <person name="Yamaoka S."/>
            <person name="Nishihama R."/>
            <person name="Nakamura Y."/>
            <person name="Berger F."/>
            <person name="Adam C."/>
            <person name="Aki S.S."/>
            <person name="Althoff F."/>
            <person name="Araki T."/>
            <person name="Arteaga-Vazquez M.A."/>
            <person name="Balasubrmanian S."/>
            <person name="Barry K."/>
            <person name="Bauer D."/>
            <person name="Boehm C.R."/>
            <person name="Briginshaw L."/>
            <person name="Caballero-Perez J."/>
            <person name="Catarino B."/>
            <person name="Chen F."/>
            <person name="Chiyoda S."/>
            <person name="Chovatia M."/>
            <person name="Davies K.M."/>
            <person name="Delmans M."/>
            <person name="Demura T."/>
            <person name="Dierschke T."/>
            <person name="Dolan L."/>
            <person name="Dorantes-Acosta A.E."/>
            <person name="Eklund D.M."/>
            <person name="Florent S.N."/>
            <person name="Flores-Sandoval E."/>
            <person name="Fujiyama A."/>
            <person name="Fukuzawa H."/>
            <person name="Galik B."/>
            <person name="Grimanelli D."/>
            <person name="Grimwood J."/>
            <person name="Grossniklaus U."/>
            <person name="Hamada T."/>
            <person name="Haseloff J."/>
            <person name="Hetherington A.J."/>
            <person name="Higo A."/>
            <person name="Hirakawa Y."/>
            <person name="Hundley H.N."/>
            <person name="Ikeda Y."/>
            <person name="Inoue K."/>
            <person name="Inoue S.I."/>
            <person name="Ishida S."/>
            <person name="Jia Q."/>
            <person name="Kakita M."/>
            <person name="Kanazawa T."/>
            <person name="Kawai Y."/>
            <person name="Kawashima T."/>
            <person name="Kennedy M."/>
            <person name="Kinose K."/>
            <person name="Kinoshita T."/>
            <person name="Kohara Y."/>
            <person name="Koide E."/>
            <person name="Komatsu K."/>
            <person name="Kopischke S."/>
            <person name="Kubo M."/>
            <person name="Kyozuka J."/>
            <person name="Lagercrantz U."/>
            <person name="Lin S.S."/>
            <person name="Lindquist E."/>
            <person name="Lipzen A.M."/>
            <person name="Lu C.W."/>
            <person name="De Luna E."/>
            <person name="Martienssen R.A."/>
            <person name="Minamino N."/>
            <person name="Mizutani M."/>
            <person name="Mizutani M."/>
            <person name="Mochizuki N."/>
            <person name="Monte I."/>
            <person name="Mosher R."/>
            <person name="Nagasaki H."/>
            <person name="Nakagami H."/>
            <person name="Naramoto S."/>
            <person name="Nishitani K."/>
            <person name="Ohtani M."/>
            <person name="Okamoto T."/>
            <person name="Okumura M."/>
            <person name="Phillips J."/>
            <person name="Pollak B."/>
            <person name="Reinders A."/>
            <person name="Rovekamp M."/>
            <person name="Sano R."/>
            <person name="Sawa S."/>
            <person name="Schmid M.W."/>
            <person name="Shirakawa M."/>
            <person name="Solano R."/>
            <person name="Spunde A."/>
            <person name="Suetsugu N."/>
            <person name="Sugano S."/>
            <person name="Sugiyama A."/>
            <person name="Sun R."/>
            <person name="Suzuki Y."/>
            <person name="Takenaka M."/>
            <person name="Takezawa D."/>
            <person name="Tomogane H."/>
            <person name="Tsuzuki M."/>
            <person name="Ueda T."/>
            <person name="Umeda M."/>
            <person name="Ward J.M."/>
            <person name="Watanabe Y."/>
            <person name="Yazaki K."/>
            <person name="Yokoyama R."/>
            <person name="Yoshitake Y."/>
            <person name="Yotsui I."/>
            <person name="Zachgo S."/>
            <person name="Schmutz J."/>
        </authorList>
    </citation>
    <scope>NUCLEOTIDE SEQUENCE [LARGE SCALE GENOMIC DNA]</scope>
    <source>
        <strain evidence="2">Tak-1</strain>
    </source>
</reference>
<dbReference type="AlphaFoldDB" id="A0A2R6WZ73"/>
<evidence type="ECO:0000313" key="1">
    <source>
        <dbReference type="EMBL" id="PTQ39135.1"/>
    </source>
</evidence>
<protein>
    <submittedName>
        <fullName evidence="1">Uncharacterized protein</fullName>
    </submittedName>
</protein>
<accession>A0A2R6WZ73</accession>
<keyword evidence="2" id="KW-1185">Reference proteome</keyword>
<dbReference type="EMBL" id="KZ772719">
    <property type="protein sequence ID" value="PTQ39135.1"/>
    <property type="molecule type" value="Genomic_DNA"/>
</dbReference>
<sequence length="110" mass="11973">MIVDEDRRVCDAEVGQCREELWPRRCRAGTGLGSHLVHESIISRKEGSCSALEIWVVAEPPAPFVEKPAQARACCVCNGGSCAVLVSMEHGRVCSFMICSLSEIMTSNCD</sequence>
<organism evidence="1 2">
    <name type="scientific">Marchantia polymorpha</name>
    <name type="common">Common liverwort</name>
    <name type="synonym">Marchantia aquatica</name>
    <dbReference type="NCBI Taxonomy" id="3197"/>
    <lineage>
        <taxon>Eukaryota</taxon>
        <taxon>Viridiplantae</taxon>
        <taxon>Streptophyta</taxon>
        <taxon>Embryophyta</taxon>
        <taxon>Marchantiophyta</taxon>
        <taxon>Marchantiopsida</taxon>
        <taxon>Marchantiidae</taxon>
        <taxon>Marchantiales</taxon>
        <taxon>Marchantiaceae</taxon>
        <taxon>Marchantia</taxon>
    </lineage>
</organism>
<dbReference type="Proteomes" id="UP000244005">
    <property type="component" value="Unassembled WGS sequence"/>
</dbReference>
<name>A0A2R6WZ73_MARPO</name>
<dbReference type="Gramene" id="Mp6g14530.1">
    <property type="protein sequence ID" value="Mp6g14530.1.cds1"/>
    <property type="gene ID" value="Mp6g14530"/>
</dbReference>
<proteinExistence type="predicted"/>
<gene>
    <name evidence="1" type="ORF">MARPO_0047s0107</name>
</gene>